<evidence type="ECO:0000259" key="2">
    <source>
        <dbReference type="Pfam" id="PF00884"/>
    </source>
</evidence>
<dbReference type="Pfam" id="PF00884">
    <property type="entry name" value="Sulfatase"/>
    <property type="match status" value="1"/>
</dbReference>
<comment type="caution">
    <text evidence="3">The sequence shown here is derived from an EMBL/GenBank/DDBJ whole genome shotgun (WGS) entry which is preliminary data.</text>
</comment>
<accession>A0ABS2AMN6</accession>
<dbReference type="NCBIfam" id="NF038075">
    <property type="entry name" value="fam_STM4013"/>
    <property type="match status" value="1"/>
</dbReference>
<feature type="domain" description="Sulfatase N-terminal" evidence="2">
    <location>
        <begin position="10"/>
        <end position="256"/>
    </location>
</feature>
<protein>
    <submittedName>
        <fullName evidence="3">STM4013/SEN3800 family hydrolase</fullName>
    </submittedName>
</protein>
<keyword evidence="4" id="KW-1185">Reference proteome</keyword>
<dbReference type="SUPFAM" id="SSF53649">
    <property type="entry name" value="Alkaline phosphatase-like"/>
    <property type="match status" value="1"/>
</dbReference>
<evidence type="ECO:0000313" key="4">
    <source>
        <dbReference type="Proteomes" id="UP000632138"/>
    </source>
</evidence>
<sequence length="303" mass="32744">MRELIGSHDLLLVTLDTLRYDVAVSELEGGRTPTLAKHLPGGQWEKRHTPASFTYAAHHAFFAGFLPTPVTPGPHERMFAARFGGSETSGPTTYVFEAADLPSGLAEAGYHTVCLGGVGFFNPQTPLGRVLPGLFAEAHWEREFGVTAPDGLGAQIARLETVVAALPPERPLFTFVNVAALHQPNKHYLRGASEDSLTSHAAALAYVDSRLQGLFDLVTSRGRPCQVIICSDHGTLYGEDGHTGHRVAHEAVWTVPYAQFVLEARATPTPRDARATPTPRDARATPTLPEAEETARRTNPGTR</sequence>
<feature type="region of interest" description="Disordered" evidence="1">
    <location>
        <begin position="266"/>
        <end position="303"/>
    </location>
</feature>
<dbReference type="InterPro" id="IPR047838">
    <property type="entry name" value="STM4013-like"/>
</dbReference>
<dbReference type="EMBL" id="JAENHP010000018">
    <property type="protein sequence ID" value="MBM2621101.1"/>
    <property type="molecule type" value="Genomic_DNA"/>
</dbReference>
<dbReference type="InterPro" id="IPR000917">
    <property type="entry name" value="Sulfatase_N"/>
</dbReference>
<dbReference type="RefSeq" id="WP_203381092.1">
    <property type="nucleotide sequence ID" value="NZ_JAENHP010000018.1"/>
</dbReference>
<evidence type="ECO:0000313" key="3">
    <source>
        <dbReference type="EMBL" id="MBM2621101.1"/>
    </source>
</evidence>
<dbReference type="Proteomes" id="UP000632138">
    <property type="component" value="Unassembled WGS sequence"/>
</dbReference>
<gene>
    <name evidence="3" type="ORF">JIG36_36935</name>
</gene>
<reference evidence="3 4" key="1">
    <citation type="submission" date="2021-01" db="EMBL/GenBank/DDBJ databases">
        <title>Actinoplanes sp. nov. LDG1-06 isolated from lichen.</title>
        <authorList>
            <person name="Saeng-In P."/>
            <person name="Phongsopitanun W."/>
            <person name="Kanchanasin P."/>
            <person name="Yuki M."/>
            <person name="Kudo T."/>
            <person name="Ohkuma M."/>
            <person name="Tanasupawat S."/>
        </authorList>
    </citation>
    <scope>NUCLEOTIDE SEQUENCE [LARGE SCALE GENOMIC DNA]</scope>
    <source>
        <strain evidence="3 4">LDG1-06</strain>
    </source>
</reference>
<dbReference type="GO" id="GO:0016787">
    <property type="term" value="F:hydrolase activity"/>
    <property type="evidence" value="ECO:0007669"/>
    <property type="project" value="UniProtKB-KW"/>
</dbReference>
<proteinExistence type="predicted"/>
<evidence type="ECO:0000256" key="1">
    <source>
        <dbReference type="SAM" id="MobiDB-lite"/>
    </source>
</evidence>
<organism evidence="3 4">
    <name type="scientific">Paractinoplanes ovalisporus</name>
    <dbReference type="NCBI Taxonomy" id="2810368"/>
    <lineage>
        <taxon>Bacteria</taxon>
        <taxon>Bacillati</taxon>
        <taxon>Actinomycetota</taxon>
        <taxon>Actinomycetes</taxon>
        <taxon>Micromonosporales</taxon>
        <taxon>Micromonosporaceae</taxon>
        <taxon>Paractinoplanes</taxon>
    </lineage>
</organism>
<feature type="compositionally biased region" description="Low complexity" evidence="1">
    <location>
        <begin position="266"/>
        <end position="287"/>
    </location>
</feature>
<keyword evidence="3" id="KW-0378">Hydrolase</keyword>
<dbReference type="Gene3D" id="3.40.720.10">
    <property type="entry name" value="Alkaline Phosphatase, subunit A"/>
    <property type="match status" value="1"/>
</dbReference>
<dbReference type="InterPro" id="IPR017850">
    <property type="entry name" value="Alkaline_phosphatase_core_sf"/>
</dbReference>
<name>A0ABS2AMN6_9ACTN</name>